<dbReference type="GO" id="GO:0009263">
    <property type="term" value="P:deoxyribonucleotide biosynthetic process"/>
    <property type="evidence" value="ECO:0007669"/>
    <property type="project" value="InterPro"/>
</dbReference>
<evidence type="ECO:0000256" key="1">
    <source>
        <dbReference type="ARBA" id="ARBA00001962"/>
    </source>
</evidence>
<name>A0A402BIT1_9CHLR</name>
<dbReference type="SUPFAM" id="SSF47240">
    <property type="entry name" value="Ferritin-like"/>
    <property type="match status" value="1"/>
</dbReference>
<accession>A0A402BIT1</accession>
<comment type="cofactor">
    <cofactor evidence="1">
        <name>Fe cation</name>
        <dbReference type="ChEBI" id="CHEBI:24875"/>
    </cofactor>
</comment>
<dbReference type="InterPro" id="IPR000358">
    <property type="entry name" value="RNR_small_fam"/>
</dbReference>
<proteinExistence type="predicted"/>
<evidence type="ECO:0000313" key="2">
    <source>
        <dbReference type="EMBL" id="GCE31304.1"/>
    </source>
</evidence>
<dbReference type="AlphaFoldDB" id="A0A402BIT1"/>
<sequence length="315" mass="36159">MSIHVSPEDASLHELQSTPIDNVLNIIDDGLVHLPSYRELYYRWENQHWEAGEIDFIPDIIQWEDTSAEERALRIHALASFFQGEASVTDGLAPYVIAMPDEEMRIYATTQLVDESRHTIFFTRFFNEVLGVDKGSLEDTLAHAKEFMNPYSKAIIIEALSDVADRIRREPQDLRLLVEGVTLYHVLIEGTMALAGQRALLEVYRRDNIFPGFRAGFTAVARDESRHVLFGVKFLRDMIHNDRDYAQVVYNTINRHVSNALQSVAPPENRIEPMLAQKEDPWETPRYARRSLEKKLRVIGLDMELPTLPPVPTFA</sequence>
<dbReference type="RefSeq" id="WP_126631285.1">
    <property type="nucleotide sequence ID" value="NZ_BIFT01000002.1"/>
</dbReference>
<gene>
    <name evidence="2" type="ORF">KDA_67880</name>
</gene>
<protein>
    <submittedName>
        <fullName evidence="2">Uncharacterized protein</fullName>
    </submittedName>
</protein>
<dbReference type="Proteomes" id="UP000287171">
    <property type="component" value="Unassembled WGS sequence"/>
</dbReference>
<dbReference type="EMBL" id="BIFT01000002">
    <property type="protein sequence ID" value="GCE31304.1"/>
    <property type="molecule type" value="Genomic_DNA"/>
</dbReference>
<comment type="caution">
    <text evidence="2">The sequence shown here is derived from an EMBL/GenBank/DDBJ whole genome shotgun (WGS) entry which is preliminary data.</text>
</comment>
<dbReference type="Pfam" id="PF00268">
    <property type="entry name" value="Ribonuc_red_sm"/>
    <property type="match status" value="1"/>
</dbReference>
<dbReference type="GO" id="GO:0016491">
    <property type="term" value="F:oxidoreductase activity"/>
    <property type="evidence" value="ECO:0007669"/>
    <property type="project" value="InterPro"/>
</dbReference>
<keyword evidence="3" id="KW-1185">Reference proteome</keyword>
<dbReference type="Gene3D" id="1.10.620.20">
    <property type="entry name" value="Ribonucleotide Reductase, subunit A"/>
    <property type="match status" value="1"/>
</dbReference>
<dbReference type="InterPro" id="IPR009078">
    <property type="entry name" value="Ferritin-like_SF"/>
</dbReference>
<reference evidence="3" key="1">
    <citation type="submission" date="2018-12" db="EMBL/GenBank/DDBJ databases">
        <title>Tengunoibacter tsumagoiensis gen. nov., sp. nov., Dictyobacter kobayashii sp. nov., D. alpinus sp. nov., and D. joshuensis sp. nov. and description of Dictyobacteraceae fam. nov. within the order Ktedonobacterales isolated from Tengu-no-mugimeshi.</title>
        <authorList>
            <person name="Wang C.M."/>
            <person name="Zheng Y."/>
            <person name="Sakai Y."/>
            <person name="Toyoda A."/>
            <person name="Minakuchi Y."/>
            <person name="Abe K."/>
            <person name="Yokota A."/>
            <person name="Yabe S."/>
        </authorList>
    </citation>
    <scope>NUCLEOTIDE SEQUENCE [LARGE SCALE GENOMIC DNA]</scope>
    <source>
        <strain evidence="3">Uno16</strain>
    </source>
</reference>
<evidence type="ECO:0000313" key="3">
    <source>
        <dbReference type="Proteomes" id="UP000287171"/>
    </source>
</evidence>
<organism evidence="2 3">
    <name type="scientific">Dictyobacter alpinus</name>
    <dbReference type="NCBI Taxonomy" id="2014873"/>
    <lineage>
        <taxon>Bacteria</taxon>
        <taxon>Bacillati</taxon>
        <taxon>Chloroflexota</taxon>
        <taxon>Ktedonobacteria</taxon>
        <taxon>Ktedonobacterales</taxon>
        <taxon>Dictyobacteraceae</taxon>
        <taxon>Dictyobacter</taxon>
    </lineage>
</organism>
<dbReference type="InterPro" id="IPR012348">
    <property type="entry name" value="RNR-like"/>
</dbReference>
<dbReference type="OrthoDB" id="5500270at2"/>